<evidence type="ECO:0000313" key="7">
    <source>
        <dbReference type="EMBL" id="CCG57414.1"/>
    </source>
</evidence>
<sequence length="334" mass="39023">MKMPDNVKECIHCNRCIKKCSFLTKYNMDLEEFSKRGYLAYHCFLCNDCKIVCPKDIDGSKISLALRHSKVEASENNKKEIEKKYKALLFEKKDYIFKNYNNIISESVIFPGCNFSSFYPDALKYILRKFKKEYNIGVVFDCCGKPIAELGIEEYEANIIKKLEENMLSKGVKEIITLCPNCYYFLKPRINIKIITIYEKMNELGLKFNLNHLNKKEINLFVPCPDKETKYIRDCILKIIDLDKNKIKEINDINCCGLGGCAISNERELAEGFIDKLKKKNINELYVYCATCAGNFNRHNIKNIHHILLDMFNMDNLKNKTSLLNRALFKFFKL</sequence>
<evidence type="ECO:0000313" key="8">
    <source>
        <dbReference type="Proteomes" id="UP000003759"/>
    </source>
</evidence>
<feature type="domain" description="Cysteine-rich" evidence="6">
    <location>
        <begin position="219"/>
        <end position="296"/>
    </location>
</feature>
<dbReference type="InterPro" id="IPR051460">
    <property type="entry name" value="HdrC_iron-sulfur_subunit"/>
</dbReference>
<keyword evidence="4" id="KW-0408">Iron</keyword>
<dbReference type="Proteomes" id="UP000003759">
    <property type="component" value="Chromosome"/>
</dbReference>
<reference evidence="7 8" key="1">
    <citation type="journal article" date="2012" name="BMC Genomics">
        <title>Comparative genomics of Brachyspira pilosicoli strains: genome rearrangements, reductions and correlation of genetic compliment with phenotypic diversity.</title>
        <authorList>
            <person name="Mappley L.J."/>
            <person name="Black M.L."/>
            <person name="Abuoun M."/>
            <person name="Darby A.C."/>
            <person name="Woodward M.J."/>
            <person name="Parkhill J."/>
            <person name="Turner A.K."/>
            <person name="Bellgard M.I."/>
            <person name="La T."/>
            <person name="Phillips N.D."/>
            <person name="La Ragione R.M."/>
            <person name="Hampson D.J."/>
        </authorList>
    </citation>
    <scope>NUCLEOTIDE SEQUENCE [LARGE SCALE GENOMIC DNA]</scope>
    <source>
        <strain evidence="7">WesB</strain>
    </source>
</reference>
<dbReference type="PROSITE" id="PS00198">
    <property type="entry name" value="4FE4S_FER_1"/>
    <property type="match status" value="1"/>
</dbReference>
<organism evidence="7 8">
    <name type="scientific">Brachyspira pilosicoli WesB</name>
    <dbReference type="NCBI Taxonomy" id="1161918"/>
    <lineage>
        <taxon>Bacteria</taxon>
        <taxon>Pseudomonadati</taxon>
        <taxon>Spirochaetota</taxon>
        <taxon>Spirochaetia</taxon>
        <taxon>Brachyspirales</taxon>
        <taxon>Brachyspiraceae</taxon>
        <taxon>Brachyspira</taxon>
    </lineage>
</organism>
<dbReference type="InterPro" id="IPR004017">
    <property type="entry name" value="Cys_rich_dom"/>
</dbReference>
<dbReference type="AlphaFoldDB" id="K0JKG3"/>
<evidence type="ECO:0000256" key="3">
    <source>
        <dbReference type="ARBA" id="ARBA00023002"/>
    </source>
</evidence>
<dbReference type="GO" id="GO:0005886">
    <property type="term" value="C:plasma membrane"/>
    <property type="evidence" value="ECO:0007669"/>
    <property type="project" value="TreeGrafter"/>
</dbReference>
<evidence type="ECO:0000256" key="4">
    <source>
        <dbReference type="ARBA" id="ARBA00023004"/>
    </source>
</evidence>
<dbReference type="KEGG" id="bpw:WESB_1949"/>
<dbReference type="RefSeq" id="WP_014933595.1">
    <property type="nucleotide sequence ID" value="NC_018604.1"/>
</dbReference>
<keyword evidence="3" id="KW-0560">Oxidoreductase</keyword>
<keyword evidence="1" id="KW-0004">4Fe-4S</keyword>
<dbReference type="GO" id="GO:0016491">
    <property type="term" value="F:oxidoreductase activity"/>
    <property type="evidence" value="ECO:0007669"/>
    <property type="project" value="UniProtKB-KW"/>
</dbReference>
<protein>
    <submittedName>
        <fullName evidence="7">Iron-sulfur binding reductase</fullName>
    </submittedName>
</protein>
<dbReference type="OrthoDB" id="9794954at2"/>
<feature type="domain" description="Cysteine-rich" evidence="6">
    <location>
        <begin position="109"/>
        <end position="187"/>
    </location>
</feature>
<dbReference type="HOGENOM" id="CLU_023081_3_1_12"/>
<dbReference type="PATRIC" id="fig|1161918.5.peg.1463"/>
<accession>K0JKG3</accession>
<keyword evidence="5" id="KW-0411">Iron-sulfur</keyword>
<proteinExistence type="predicted"/>
<name>K0JKG3_BRAPL</name>
<evidence type="ECO:0000256" key="5">
    <source>
        <dbReference type="ARBA" id="ARBA00023014"/>
    </source>
</evidence>
<dbReference type="InterPro" id="IPR017900">
    <property type="entry name" value="4Fe4S_Fe_S_CS"/>
</dbReference>
<evidence type="ECO:0000256" key="2">
    <source>
        <dbReference type="ARBA" id="ARBA00022723"/>
    </source>
</evidence>
<evidence type="ECO:0000256" key="1">
    <source>
        <dbReference type="ARBA" id="ARBA00022485"/>
    </source>
</evidence>
<gene>
    <name evidence="7" type="ORF">WESB_1949</name>
</gene>
<evidence type="ECO:0000259" key="6">
    <source>
        <dbReference type="Pfam" id="PF02754"/>
    </source>
</evidence>
<keyword evidence="2" id="KW-0479">Metal-binding</keyword>
<dbReference type="GO" id="GO:0046872">
    <property type="term" value="F:metal ion binding"/>
    <property type="evidence" value="ECO:0007669"/>
    <property type="project" value="UniProtKB-KW"/>
</dbReference>
<dbReference type="PANTHER" id="PTHR43255:SF1">
    <property type="entry name" value="IRON-SULFUR-BINDING OXIDOREDUCTASE FADF-RELATED"/>
    <property type="match status" value="1"/>
</dbReference>
<dbReference type="PANTHER" id="PTHR43255">
    <property type="entry name" value="IRON-SULFUR-BINDING OXIDOREDUCTASE FADF-RELATED-RELATED"/>
    <property type="match status" value="1"/>
</dbReference>
<dbReference type="SUPFAM" id="SSF46548">
    <property type="entry name" value="alpha-helical ferredoxin"/>
    <property type="match status" value="1"/>
</dbReference>
<dbReference type="EMBL" id="HE793032">
    <property type="protein sequence ID" value="CCG57414.1"/>
    <property type="molecule type" value="Genomic_DNA"/>
</dbReference>
<dbReference type="Pfam" id="PF02754">
    <property type="entry name" value="CCG"/>
    <property type="match status" value="2"/>
</dbReference>
<dbReference type="GO" id="GO:0051539">
    <property type="term" value="F:4 iron, 4 sulfur cluster binding"/>
    <property type="evidence" value="ECO:0007669"/>
    <property type="project" value="UniProtKB-KW"/>
</dbReference>